<dbReference type="SUPFAM" id="SSF53590">
    <property type="entry name" value="Nucleoside hydrolase"/>
    <property type="match status" value="1"/>
</dbReference>
<organism evidence="5 6">
    <name type="scientific">Bittarella massiliensis</name>
    <name type="common">ex Durand et al. 2017</name>
    <dbReference type="NCBI Taxonomy" id="1720313"/>
    <lineage>
        <taxon>Bacteria</taxon>
        <taxon>Bacillati</taxon>
        <taxon>Bacillota</taxon>
        <taxon>Clostridia</taxon>
        <taxon>Eubacteriales</taxon>
        <taxon>Oscillospiraceae</taxon>
        <taxon>Bittarella (ex Durand et al. 2017)</taxon>
    </lineage>
</organism>
<evidence type="ECO:0000313" key="4">
    <source>
        <dbReference type="EMBL" id="MZL70252.1"/>
    </source>
</evidence>
<dbReference type="Proteomes" id="UP000474718">
    <property type="component" value="Unassembled WGS sequence"/>
</dbReference>
<evidence type="ECO:0000256" key="1">
    <source>
        <dbReference type="ARBA" id="ARBA00022801"/>
    </source>
</evidence>
<protein>
    <submittedName>
        <fullName evidence="4 5">Pyrimidine-specific ribonucleoside hydrolase</fullName>
    </submittedName>
</protein>
<feature type="domain" description="Inosine/uridine-preferring nucleoside hydrolase" evidence="3">
    <location>
        <begin position="6"/>
        <end position="290"/>
    </location>
</feature>
<reference evidence="6" key="2">
    <citation type="submission" date="2016-11" db="EMBL/GenBank/DDBJ databases">
        <authorList>
            <person name="Jaros S."/>
            <person name="Januszkiewicz K."/>
            <person name="Wedrychowicz H."/>
        </authorList>
    </citation>
    <scope>NUCLEOTIDE SEQUENCE [LARGE SCALE GENOMIC DNA]</scope>
    <source>
        <strain evidence="6">DSM 4029</strain>
    </source>
</reference>
<keyword evidence="1 5" id="KW-0378">Hydrolase</keyword>
<dbReference type="GO" id="GO:0005829">
    <property type="term" value="C:cytosol"/>
    <property type="evidence" value="ECO:0007669"/>
    <property type="project" value="TreeGrafter"/>
</dbReference>
<dbReference type="PANTHER" id="PTHR12304:SF4">
    <property type="entry name" value="URIDINE NUCLEOSIDASE"/>
    <property type="match status" value="1"/>
</dbReference>
<dbReference type="PANTHER" id="PTHR12304">
    <property type="entry name" value="INOSINE-URIDINE PREFERRING NUCLEOSIDE HYDROLASE"/>
    <property type="match status" value="1"/>
</dbReference>
<keyword evidence="7" id="KW-1185">Reference proteome</keyword>
<evidence type="ECO:0000313" key="6">
    <source>
        <dbReference type="Proteomes" id="UP000184089"/>
    </source>
</evidence>
<evidence type="ECO:0000259" key="3">
    <source>
        <dbReference type="Pfam" id="PF01156"/>
    </source>
</evidence>
<name>A0AAQ1MDQ6_9FIRM</name>
<dbReference type="InterPro" id="IPR023186">
    <property type="entry name" value="IUNH"/>
</dbReference>
<gene>
    <name evidence="4" type="ORF">GT747_10855</name>
    <name evidence="5" type="ORF">SAMN05444424_1692</name>
</gene>
<reference evidence="4 7" key="3">
    <citation type="journal article" date="2019" name="Nat. Med.">
        <title>A library of human gut bacterial isolates paired with longitudinal multiomics data enables mechanistic microbiome research.</title>
        <authorList>
            <person name="Poyet M."/>
            <person name="Groussin M."/>
            <person name="Gibbons S.M."/>
            <person name="Avila-Pacheco J."/>
            <person name="Jiang X."/>
            <person name="Kearney S.M."/>
            <person name="Perrotta A.R."/>
            <person name="Berdy B."/>
            <person name="Zhao S."/>
            <person name="Lieberman T.D."/>
            <person name="Swanson P.K."/>
            <person name="Smith M."/>
            <person name="Roesemann S."/>
            <person name="Alexander J.E."/>
            <person name="Rich S.A."/>
            <person name="Livny J."/>
            <person name="Vlamakis H."/>
            <person name="Clish C."/>
            <person name="Bullock K."/>
            <person name="Deik A."/>
            <person name="Scott J."/>
            <person name="Pierce K.A."/>
            <person name="Xavier R.J."/>
            <person name="Alm E.J."/>
        </authorList>
    </citation>
    <scope>NUCLEOTIDE SEQUENCE [LARGE SCALE GENOMIC DNA]</scope>
    <source>
        <strain evidence="4 7">BIOML-A2</strain>
    </source>
</reference>
<accession>A0AAQ1MDQ6</accession>
<dbReference type="EMBL" id="FQVY01000002">
    <property type="protein sequence ID" value="SHG15974.1"/>
    <property type="molecule type" value="Genomic_DNA"/>
</dbReference>
<dbReference type="InterPro" id="IPR036452">
    <property type="entry name" value="Ribo_hydro-like"/>
</dbReference>
<evidence type="ECO:0000313" key="7">
    <source>
        <dbReference type="Proteomes" id="UP000474718"/>
    </source>
</evidence>
<keyword evidence="2" id="KW-0326">Glycosidase</keyword>
<proteinExistence type="predicted"/>
<sequence length="301" mass="32616">MKKIPVLLDCDTGFDDAFAIAMAIASDRLEVKGVTTVAGNYTLPDVLLNTKRTLSITDPSVPYAVGAAQPLLRPLYTHGHPTHMMEELGDPDIAPDPRGAVEFMADILRESDEPITLIPLGPLTNIAVLLAAHPELKEKIKEMVIMGGSVYSGNTTPSAEFNIYVDPEAAHMVFKSGVPIVMCGLEVCEDARVNPDHAHRLIELGNPTAVAYGNELLRGFTVGESIIFDAVPVAYILHPEIVKTERYYVEVDITGGLSAGCTVTDTRAFHHDDAPAPNTTVAMSMDREKFGELLVELFANY</sequence>
<dbReference type="Pfam" id="PF01156">
    <property type="entry name" value="IU_nuc_hydro"/>
    <property type="match status" value="1"/>
</dbReference>
<comment type="caution">
    <text evidence="5">The sequence shown here is derived from an EMBL/GenBank/DDBJ whole genome shotgun (WGS) entry which is preliminary data.</text>
</comment>
<dbReference type="GO" id="GO:0006152">
    <property type="term" value="P:purine nucleoside catabolic process"/>
    <property type="evidence" value="ECO:0007669"/>
    <property type="project" value="TreeGrafter"/>
</dbReference>
<reference evidence="5" key="1">
    <citation type="submission" date="2016-11" db="EMBL/GenBank/DDBJ databases">
        <authorList>
            <person name="Varghese N."/>
            <person name="Submissions S."/>
        </authorList>
    </citation>
    <scope>NUCLEOTIDE SEQUENCE</scope>
    <source>
        <strain evidence="5">DSM 4029</strain>
    </source>
</reference>
<dbReference type="RefSeq" id="WP_021660404.1">
    <property type="nucleotide sequence ID" value="NZ_FQVY01000002.1"/>
</dbReference>
<dbReference type="InterPro" id="IPR001910">
    <property type="entry name" value="Inosine/uridine_hydrolase_dom"/>
</dbReference>
<dbReference type="Proteomes" id="UP000184089">
    <property type="component" value="Unassembled WGS sequence"/>
</dbReference>
<dbReference type="AlphaFoldDB" id="A0AAQ1MDQ6"/>
<evidence type="ECO:0000313" key="5">
    <source>
        <dbReference type="EMBL" id="SHG15974.1"/>
    </source>
</evidence>
<dbReference type="Gene3D" id="3.90.245.10">
    <property type="entry name" value="Ribonucleoside hydrolase-like"/>
    <property type="match status" value="1"/>
</dbReference>
<dbReference type="GO" id="GO:0008477">
    <property type="term" value="F:purine nucleosidase activity"/>
    <property type="evidence" value="ECO:0007669"/>
    <property type="project" value="TreeGrafter"/>
</dbReference>
<dbReference type="EMBL" id="WWVX01000008">
    <property type="protein sequence ID" value="MZL70252.1"/>
    <property type="molecule type" value="Genomic_DNA"/>
</dbReference>
<evidence type="ECO:0000256" key="2">
    <source>
        <dbReference type="ARBA" id="ARBA00023295"/>
    </source>
</evidence>